<dbReference type="SMART" id="SM00226">
    <property type="entry name" value="LMWPc"/>
    <property type="match status" value="1"/>
</dbReference>
<dbReference type="GO" id="GO:0046685">
    <property type="term" value="P:response to arsenic-containing substance"/>
    <property type="evidence" value="ECO:0007669"/>
    <property type="project" value="UniProtKB-KW"/>
</dbReference>
<dbReference type="Proteomes" id="UP000254720">
    <property type="component" value="Unassembled WGS sequence"/>
</dbReference>
<name>A0A370GFG1_9COXI</name>
<dbReference type="PANTHER" id="PTHR43428">
    <property type="entry name" value="ARSENATE REDUCTASE"/>
    <property type="match status" value="1"/>
</dbReference>
<evidence type="ECO:0000259" key="2">
    <source>
        <dbReference type="SMART" id="SM00226"/>
    </source>
</evidence>
<feature type="domain" description="Phosphotyrosine protein phosphatase I" evidence="2">
    <location>
        <begin position="1"/>
        <end position="117"/>
    </location>
</feature>
<keyword evidence="1" id="KW-0059">Arsenical resistance</keyword>
<proteinExistence type="predicted"/>
<evidence type="ECO:0000256" key="1">
    <source>
        <dbReference type="ARBA" id="ARBA00022849"/>
    </source>
</evidence>
<dbReference type="Pfam" id="PF01451">
    <property type="entry name" value="LMWPc"/>
    <property type="match status" value="1"/>
</dbReference>
<reference evidence="3 4" key="1">
    <citation type="submission" date="2018-07" db="EMBL/GenBank/DDBJ databases">
        <title>Genomic Encyclopedia of Type Strains, Phase IV (KMG-IV): sequencing the most valuable type-strain genomes for metagenomic binning, comparative biology and taxonomic classification.</title>
        <authorList>
            <person name="Goeker M."/>
        </authorList>
    </citation>
    <scope>NUCLEOTIDE SEQUENCE [LARGE SCALE GENOMIC DNA]</scope>
    <source>
        <strain evidence="3 4">DSM 16500</strain>
    </source>
</reference>
<gene>
    <name evidence="3" type="ORF">C8D86_12142</name>
</gene>
<organism evidence="3 4">
    <name type="scientific">Aquicella lusitana</name>
    <dbReference type="NCBI Taxonomy" id="254246"/>
    <lineage>
        <taxon>Bacteria</taxon>
        <taxon>Pseudomonadati</taxon>
        <taxon>Pseudomonadota</taxon>
        <taxon>Gammaproteobacteria</taxon>
        <taxon>Legionellales</taxon>
        <taxon>Coxiellaceae</taxon>
        <taxon>Aquicella</taxon>
    </lineage>
</organism>
<protein>
    <submittedName>
        <fullName evidence="3">Arsenate reductase</fullName>
    </submittedName>
</protein>
<comment type="caution">
    <text evidence="3">The sequence shown here is derived from an EMBL/GenBank/DDBJ whole genome shotgun (WGS) entry which is preliminary data.</text>
</comment>
<evidence type="ECO:0000313" key="3">
    <source>
        <dbReference type="EMBL" id="RDI41144.1"/>
    </source>
</evidence>
<dbReference type="OrthoDB" id="9793058at2"/>
<dbReference type="Gene3D" id="3.40.50.2300">
    <property type="match status" value="1"/>
</dbReference>
<dbReference type="CDD" id="cd16345">
    <property type="entry name" value="LMWP_ArsC"/>
    <property type="match status" value="1"/>
</dbReference>
<evidence type="ECO:0000313" key="4">
    <source>
        <dbReference type="Proteomes" id="UP000254720"/>
    </source>
</evidence>
<sequence>MAEGIGKKNLAGIADVCSAGSQPSKVNPLAIQVLKEIGIDISHQKSKSLDSIDKNTIDLVITLCAEEICPIFPGNVKRLHWPLPDPSNPKYSSDEQLKLFRKVRDDLKNRIQNLRDEMKSWKR</sequence>
<dbReference type="EMBL" id="QQAX01000021">
    <property type="protein sequence ID" value="RDI41144.1"/>
    <property type="molecule type" value="Genomic_DNA"/>
</dbReference>
<dbReference type="AlphaFoldDB" id="A0A370GFG1"/>
<dbReference type="PANTHER" id="PTHR43428:SF1">
    <property type="entry name" value="ARSENATE REDUCTASE"/>
    <property type="match status" value="1"/>
</dbReference>
<dbReference type="SUPFAM" id="SSF52788">
    <property type="entry name" value="Phosphotyrosine protein phosphatases I"/>
    <property type="match status" value="1"/>
</dbReference>
<dbReference type="InterPro" id="IPR023485">
    <property type="entry name" value="Ptyr_pPase"/>
</dbReference>
<keyword evidence="4" id="KW-1185">Reference proteome</keyword>
<dbReference type="InterPro" id="IPR036196">
    <property type="entry name" value="Ptyr_pPase_sf"/>
</dbReference>
<accession>A0A370GFG1</accession>